<sequence>MERTNPSRVHINSMSVGQSSGVGASSFYYDSSRGEGGDNGSEGNNDRGNVGRQDQSQHPLSSFTNEVGFTHCT</sequence>
<dbReference type="EMBL" id="QGNW01000038">
    <property type="protein sequence ID" value="RVX09358.1"/>
    <property type="molecule type" value="Genomic_DNA"/>
</dbReference>
<name>A0A438JK71_VITVI</name>
<comment type="caution">
    <text evidence="2">The sequence shown here is derived from an EMBL/GenBank/DDBJ whole genome shotgun (WGS) entry which is preliminary data.</text>
</comment>
<evidence type="ECO:0000313" key="2">
    <source>
        <dbReference type="EMBL" id="RVX09358.1"/>
    </source>
</evidence>
<protein>
    <submittedName>
        <fullName evidence="2">Uncharacterized protein</fullName>
    </submittedName>
</protein>
<gene>
    <name evidence="2" type="ORF">CK203_015236</name>
</gene>
<organism evidence="2 3">
    <name type="scientific">Vitis vinifera</name>
    <name type="common">Grape</name>
    <dbReference type="NCBI Taxonomy" id="29760"/>
    <lineage>
        <taxon>Eukaryota</taxon>
        <taxon>Viridiplantae</taxon>
        <taxon>Streptophyta</taxon>
        <taxon>Embryophyta</taxon>
        <taxon>Tracheophyta</taxon>
        <taxon>Spermatophyta</taxon>
        <taxon>Magnoliopsida</taxon>
        <taxon>eudicotyledons</taxon>
        <taxon>Gunneridae</taxon>
        <taxon>Pentapetalae</taxon>
        <taxon>rosids</taxon>
        <taxon>Vitales</taxon>
        <taxon>Vitaceae</taxon>
        <taxon>Viteae</taxon>
        <taxon>Vitis</taxon>
    </lineage>
</organism>
<evidence type="ECO:0000313" key="3">
    <source>
        <dbReference type="Proteomes" id="UP000288805"/>
    </source>
</evidence>
<reference evidence="2 3" key="1">
    <citation type="journal article" date="2018" name="PLoS Genet.">
        <title>Population sequencing reveals clonal diversity and ancestral inbreeding in the grapevine cultivar Chardonnay.</title>
        <authorList>
            <person name="Roach M.J."/>
            <person name="Johnson D.L."/>
            <person name="Bohlmann J."/>
            <person name="van Vuuren H.J."/>
            <person name="Jones S.J."/>
            <person name="Pretorius I.S."/>
            <person name="Schmidt S.A."/>
            <person name="Borneman A.R."/>
        </authorList>
    </citation>
    <scope>NUCLEOTIDE SEQUENCE [LARGE SCALE GENOMIC DNA]</scope>
    <source>
        <strain evidence="3">cv. Chardonnay</strain>
        <tissue evidence="2">Leaf</tissue>
    </source>
</reference>
<evidence type="ECO:0000256" key="1">
    <source>
        <dbReference type="SAM" id="MobiDB-lite"/>
    </source>
</evidence>
<accession>A0A438JK71</accession>
<feature type="compositionally biased region" description="Polar residues" evidence="1">
    <location>
        <begin position="1"/>
        <end position="12"/>
    </location>
</feature>
<dbReference type="Proteomes" id="UP000288805">
    <property type="component" value="Unassembled WGS sequence"/>
</dbReference>
<feature type="compositionally biased region" description="Polar residues" evidence="1">
    <location>
        <begin position="52"/>
        <end position="73"/>
    </location>
</feature>
<proteinExistence type="predicted"/>
<dbReference type="AlphaFoldDB" id="A0A438JK71"/>
<feature type="compositionally biased region" description="Low complexity" evidence="1">
    <location>
        <begin position="13"/>
        <end position="26"/>
    </location>
</feature>
<feature type="region of interest" description="Disordered" evidence="1">
    <location>
        <begin position="1"/>
        <end position="73"/>
    </location>
</feature>